<evidence type="ECO:0000313" key="9">
    <source>
        <dbReference type="Proteomes" id="UP001610444"/>
    </source>
</evidence>
<comment type="cofactor">
    <cofactor evidence="1">
        <name>heme</name>
        <dbReference type="ChEBI" id="CHEBI:30413"/>
    </cofactor>
</comment>
<evidence type="ECO:0000313" key="8">
    <source>
        <dbReference type="EMBL" id="KAL2850833.1"/>
    </source>
</evidence>
<dbReference type="PANTHER" id="PTHR24305:SF235">
    <property type="entry name" value="CYTOCHROME P450 MONOOXYGENASE APDB-RELATED"/>
    <property type="match status" value="1"/>
</dbReference>
<keyword evidence="6" id="KW-0408">Iron</keyword>
<dbReference type="PANTHER" id="PTHR24305">
    <property type="entry name" value="CYTOCHROME P450"/>
    <property type="match status" value="1"/>
</dbReference>
<comment type="caution">
    <text evidence="8">The sequence shown here is derived from an EMBL/GenBank/DDBJ whole genome shotgun (WGS) entry which is preliminary data.</text>
</comment>
<dbReference type="InterPro" id="IPR012951">
    <property type="entry name" value="BBE"/>
</dbReference>
<organism evidence="8 9">
    <name type="scientific">Aspergillus pseudodeflectus</name>
    <dbReference type="NCBI Taxonomy" id="176178"/>
    <lineage>
        <taxon>Eukaryota</taxon>
        <taxon>Fungi</taxon>
        <taxon>Dikarya</taxon>
        <taxon>Ascomycota</taxon>
        <taxon>Pezizomycotina</taxon>
        <taxon>Eurotiomycetes</taxon>
        <taxon>Eurotiomycetidae</taxon>
        <taxon>Eurotiales</taxon>
        <taxon>Aspergillaceae</taxon>
        <taxon>Aspergillus</taxon>
        <taxon>Aspergillus subgen. Nidulantes</taxon>
    </lineage>
</organism>
<proteinExistence type="inferred from homology"/>
<accession>A0ABR4KEZ8</accession>
<dbReference type="Pfam" id="PF01565">
    <property type="entry name" value="FAD_binding_4"/>
    <property type="match status" value="1"/>
</dbReference>
<dbReference type="InterPro" id="IPR036318">
    <property type="entry name" value="FAD-bd_PCMH-like_sf"/>
</dbReference>
<name>A0ABR4KEZ8_9EURO</name>
<dbReference type="SUPFAM" id="SSF48264">
    <property type="entry name" value="Cytochrome P450"/>
    <property type="match status" value="1"/>
</dbReference>
<dbReference type="Pfam" id="PF08031">
    <property type="entry name" value="BBE"/>
    <property type="match status" value="1"/>
</dbReference>
<reference evidence="8 9" key="1">
    <citation type="submission" date="2024-07" db="EMBL/GenBank/DDBJ databases">
        <title>Section-level genome sequencing and comparative genomics of Aspergillus sections Usti and Cavernicolus.</title>
        <authorList>
            <consortium name="Lawrence Berkeley National Laboratory"/>
            <person name="Nybo J.L."/>
            <person name="Vesth T.C."/>
            <person name="Theobald S."/>
            <person name="Frisvad J.C."/>
            <person name="Larsen T.O."/>
            <person name="Kjaerboelling I."/>
            <person name="Rothschild-Mancinelli K."/>
            <person name="Lyhne E.K."/>
            <person name="Kogle M.E."/>
            <person name="Barry K."/>
            <person name="Clum A."/>
            <person name="Na H."/>
            <person name="Ledsgaard L."/>
            <person name="Lin J."/>
            <person name="Lipzen A."/>
            <person name="Kuo A."/>
            <person name="Riley R."/>
            <person name="Mondo S."/>
            <person name="LaButti K."/>
            <person name="Haridas S."/>
            <person name="Pangalinan J."/>
            <person name="Salamov A.A."/>
            <person name="Simmons B.A."/>
            <person name="Magnuson J.K."/>
            <person name="Chen J."/>
            <person name="Drula E."/>
            <person name="Henrissat B."/>
            <person name="Wiebenga A."/>
            <person name="Lubbers R.J."/>
            <person name="Gomes A.C."/>
            <person name="Macurrencykelacurrency M.R."/>
            <person name="Stajich J."/>
            <person name="Grigoriev I.V."/>
            <person name="Mortensen U.H."/>
            <person name="De vries R.P."/>
            <person name="Baker S.E."/>
            <person name="Andersen M.R."/>
        </authorList>
    </citation>
    <scope>NUCLEOTIDE SEQUENCE [LARGE SCALE GENOMIC DNA]</scope>
    <source>
        <strain evidence="8 9">CBS 756.74</strain>
    </source>
</reference>
<keyword evidence="5" id="KW-0560">Oxidoreductase</keyword>
<dbReference type="InterPro" id="IPR016169">
    <property type="entry name" value="FAD-bd_PCMH_sub2"/>
</dbReference>
<evidence type="ECO:0000256" key="2">
    <source>
        <dbReference type="ARBA" id="ARBA00005466"/>
    </source>
</evidence>
<comment type="similarity">
    <text evidence="3">Belongs to the cytochrome P450 family.</text>
</comment>
<dbReference type="InterPro" id="IPR050121">
    <property type="entry name" value="Cytochrome_P450_monoxygenase"/>
</dbReference>
<dbReference type="Proteomes" id="UP001610444">
    <property type="component" value="Unassembled WGS sequence"/>
</dbReference>
<feature type="domain" description="FAD-binding PCMH-type" evidence="7">
    <location>
        <begin position="530"/>
        <end position="704"/>
    </location>
</feature>
<dbReference type="Pfam" id="PF00067">
    <property type="entry name" value="p450"/>
    <property type="match status" value="1"/>
</dbReference>
<evidence type="ECO:0000256" key="1">
    <source>
        <dbReference type="ARBA" id="ARBA00001971"/>
    </source>
</evidence>
<evidence type="ECO:0000256" key="3">
    <source>
        <dbReference type="ARBA" id="ARBA00010617"/>
    </source>
</evidence>
<dbReference type="InterPro" id="IPR006094">
    <property type="entry name" value="Oxid_FAD_bind_N"/>
</dbReference>
<dbReference type="PRINTS" id="PR00385">
    <property type="entry name" value="P450"/>
</dbReference>
<dbReference type="CDD" id="cd11060">
    <property type="entry name" value="CYP57A1-like"/>
    <property type="match status" value="1"/>
</dbReference>
<keyword evidence="4" id="KW-0479">Metal-binding</keyword>
<dbReference type="EMBL" id="JBFXLR010000019">
    <property type="protein sequence ID" value="KAL2850833.1"/>
    <property type="molecule type" value="Genomic_DNA"/>
</dbReference>
<dbReference type="PROSITE" id="PS51387">
    <property type="entry name" value="FAD_PCMH"/>
    <property type="match status" value="1"/>
</dbReference>
<gene>
    <name evidence="8" type="ORF">BJX68DRAFT_266408</name>
</gene>
<dbReference type="InterPro" id="IPR016166">
    <property type="entry name" value="FAD-bd_PCMH"/>
</dbReference>
<dbReference type="InterPro" id="IPR001128">
    <property type="entry name" value="Cyt_P450"/>
</dbReference>
<dbReference type="Gene3D" id="1.10.630.10">
    <property type="entry name" value="Cytochrome P450"/>
    <property type="match status" value="1"/>
</dbReference>
<dbReference type="SUPFAM" id="SSF56176">
    <property type="entry name" value="FAD-binding/transporter-associated domain-like"/>
    <property type="match status" value="1"/>
</dbReference>
<keyword evidence="9" id="KW-1185">Reference proteome</keyword>
<dbReference type="RefSeq" id="XP_070899476.1">
    <property type="nucleotide sequence ID" value="XM_071045505.1"/>
</dbReference>
<dbReference type="PROSITE" id="PS00086">
    <property type="entry name" value="CYTOCHROME_P450"/>
    <property type="match status" value="1"/>
</dbReference>
<evidence type="ECO:0000256" key="6">
    <source>
        <dbReference type="ARBA" id="ARBA00023004"/>
    </source>
</evidence>
<dbReference type="GeneID" id="98160669"/>
<protein>
    <submittedName>
        <fullName evidence="8">Cytochrome P450</fullName>
    </submittedName>
</protein>
<dbReference type="InterPro" id="IPR036396">
    <property type="entry name" value="Cyt_P450_sf"/>
</dbReference>
<dbReference type="Gene3D" id="3.30.465.10">
    <property type="match status" value="1"/>
</dbReference>
<evidence type="ECO:0000259" key="7">
    <source>
        <dbReference type="PROSITE" id="PS51387"/>
    </source>
</evidence>
<comment type="similarity">
    <text evidence="2">Belongs to the oxygen-dependent FAD-linked oxidoreductase family.</text>
</comment>
<evidence type="ECO:0000256" key="4">
    <source>
        <dbReference type="ARBA" id="ARBA00022723"/>
    </source>
</evidence>
<sequence>MLLLILYTCTALSVLTWYLRSYLRLRHIPGPFWAQFSNLPRFLWVAGGNAHDVHIALHRKYGDLVRIGPNLVSVTGPDEIPKIYDFAGRYLKSDFYRVLTFSAGGKLVRTIFSTQDGHQHRTLRKPIANLYSMSYIASHEKLVDQTMAHFFRRLDELFVDTDGVCDFGTWIQYFAWDVIGNLTFSKPLGFLERGGDVENITASIVTFFGINAMITQMPWLDYFFFKNPILHKVKKEKASPVVTFAMARANERLEELEKNKEKTIKDRDFLSGFINALSKDPSIPKSYVLPSQKALTAWATSNVTAGSDTTSILTRSVFYQLLTHPDKLRCLMDELDQAEREGRLSEYVSWQEAQQLPYLDAVIKEAGRLHPPFGLHLERHVPPEGAVICGAHLPGGTMVGINSWAIHRREDPFGKDADEFRPERWLLCDEAQRRKMGRALMTVSESLLQFLLSSAYTFNLTKSSDCFAPLFLQFGAGRRVCLALGLLAQLAVAVAAGFDNISPLIRRLSPGAEVFYPSAANWSEVTPRWSTNDAPTFFAAIKPGTTGDVQNIVRYASRYNIPFLAVGGGHGFTTTLGDVKQGLEIDLSPFDKVFVDARNNRMTIGGGVRFRDIMDPLYAAGKEIQTGSCPCVGMVGASLGAGVGKYQGVHGLIIDALESVKLVTAAGSLITVSKHQQPDLFWGIRGAGFNFGIVTEATYRIHDLTNKGSVLNVDFLFSGSVNQTFFEVLASFNGRLHPKLALFGVLANDATNGPSIILNAVYIGRQEEGLSYLKPFLDLPYLRRNITQLPWNKVFDAHMFGGIAATCTGGNPQNNWSQAMARIDVPTHVAYFNALADLWRQHPAAANAILSIEVFSPRAALAVPDQETSYPFRDTGVQIILNFPANDDTVTDFAEHWVPRFAETGGFNESRVYVSYAHGDESLESKYGARKLPRLLKLKKKWDPKGLFSFNNGLPVV</sequence>
<evidence type="ECO:0000256" key="5">
    <source>
        <dbReference type="ARBA" id="ARBA00023002"/>
    </source>
</evidence>
<dbReference type="InterPro" id="IPR017972">
    <property type="entry name" value="Cyt_P450_CS"/>
</dbReference>
<dbReference type="Gene3D" id="3.40.462.20">
    <property type="match status" value="1"/>
</dbReference>